<dbReference type="EMBL" id="PCWA01000014">
    <property type="protein sequence ID" value="PIQ89885.1"/>
    <property type="molecule type" value="Genomic_DNA"/>
</dbReference>
<dbReference type="PANTHER" id="PTHR33164">
    <property type="entry name" value="TRANSCRIPTIONAL REGULATOR, MARR FAMILY"/>
    <property type="match status" value="1"/>
</dbReference>
<dbReference type="AlphaFoldDB" id="A0A2H0M2C4"/>
<name>A0A2H0M2C4_9BACT</name>
<organism evidence="5 6">
    <name type="scientific">Candidatus Ghiorseimicrobium undicola</name>
    <dbReference type="NCBI Taxonomy" id="1974746"/>
    <lineage>
        <taxon>Bacteria</taxon>
        <taxon>Pseudomonadati</taxon>
        <taxon>Candidatus Omnitrophota</taxon>
        <taxon>Candidatus Ghiorseimicrobium</taxon>
    </lineage>
</organism>
<dbReference type="InterPro" id="IPR000835">
    <property type="entry name" value="HTH_MarR-typ"/>
</dbReference>
<dbReference type="Proteomes" id="UP000229641">
    <property type="component" value="Unassembled WGS sequence"/>
</dbReference>
<evidence type="ECO:0000256" key="1">
    <source>
        <dbReference type="ARBA" id="ARBA00023015"/>
    </source>
</evidence>
<reference evidence="5 6" key="1">
    <citation type="submission" date="2017-09" db="EMBL/GenBank/DDBJ databases">
        <title>Depth-based differentiation of microbial function through sediment-hosted aquifers and enrichment of novel symbionts in the deep terrestrial subsurface.</title>
        <authorList>
            <person name="Probst A.J."/>
            <person name="Ladd B."/>
            <person name="Jarett J.K."/>
            <person name="Geller-Mcgrath D.E."/>
            <person name="Sieber C.M."/>
            <person name="Emerson J.B."/>
            <person name="Anantharaman K."/>
            <person name="Thomas B.C."/>
            <person name="Malmstrom R."/>
            <person name="Stieglmeier M."/>
            <person name="Klingl A."/>
            <person name="Woyke T."/>
            <person name="Ryan C.M."/>
            <person name="Banfield J.F."/>
        </authorList>
    </citation>
    <scope>NUCLEOTIDE SEQUENCE [LARGE SCALE GENOMIC DNA]</scope>
    <source>
        <strain evidence="5">CG11_big_fil_rev_8_21_14_0_20_42_13</strain>
    </source>
</reference>
<dbReference type="InterPro" id="IPR036388">
    <property type="entry name" value="WH-like_DNA-bd_sf"/>
</dbReference>
<proteinExistence type="predicted"/>
<evidence type="ECO:0000313" key="5">
    <source>
        <dbReference type="EMBL" id="PIQ89885.1"/>
    </source>
</evidence>
<dbReference type="Pfam" id="PF01047">
    <property type="entry name" value="MarR"/>
    <property type="match status" value="1"/>
</dbReference>
<dbReference type="SUPFAM" id="SSF46785">
    <property type="entry name" value="Winged helix' DNA-binding domain"/>
    <property type="match status" value="1"/>
</dbReference>
<dbReference type="GO" id="GO:0003700">
    <property type="term" value="F:DNA-binding transcription factor activity"/>
    <property type="evidence" value="ECO:0007669"/>
    <property type="project" value="InterPro"/>
</dbReference>
<evidence type="ECO:0000313" key="6">
    <source>
        <dbReference type="Proteomes" id="UP000229641"/>
    </source>
</evidence>
<dbReference type="PROSITE" id="PS01117">
    <property type="entry name" value="HTH_MARR_1"/>
    <property type="match status" value="1"/>
</dbReference>
<evidence type="ECO:0000259" key="4">
    <source>
        <dbReference type="PROSITE" id="PS50995"/>
    </source>
</evidence>
<dbReference type="InterPro" id="IPR036390">
    <property type="entry name" value="WH_DNA-bd_sf"/>
</dbReference>
<keyword evidence="2" id="KW-0238">DNA-binding</keyword>
<dbReference type="InterPro" id="IPR023187">
    <property type="entry name" value="Tscrpt_reg_MarR-type_CS"/>
</dbReference>
<feature type="domain" description="HTH marR-type" evidence="4">
    <location>
        <begin position="15"/>
        <end position="150"/>
    </location>
</feature>
<dbReference type="SMART" id="SM00347">
    <property type="entry name" value="HTH_MARR"/>
    <property type="match status" value="1"/>
</dbReference>
<keyword evidence="1" id="KW-0805">Transcription regulation</keyword>
<sequence length="156" mass="18154">MSSVNTDKDGLERFADSMTRILPVFMKSFAQRRTDELYKGKITMQQFVALTYLNYHAGKYGATMGGLAKNLYVTMPAVTGVVNRLIRSGYCIRLSDVRDRRIVRVTITPKGARLVRKMYRQRKEMIMRIFAKINRHDRGQYLRILKNVAQILNEEE</sequence>
<evidence type="ECO:0000256" key="2">
    <source>
        <dbReference type="ARBA" id="ARBA00023125"/>
    </source>
</evidence>
<dbReference type="GO" id="GO:0003677">
    <property type="term" value="F:DNA binding"/>
    <property type="evidence" value="ECO:0007669"/>
    <property type="project" value="UniProtKB-KW"/>
</dbReference>
<keyword evidence="3" id="KW-0804">Transcription</keyword>
<evidence type="ECO:0000256" key="3">
    <source>
        <dbReference type="ARBA" id="ARBA00023163"/>
    </source>
</evidence>
<dbReference type="Gene3D" id="1.10.10.10">
    <property type="entry name" value="Winged helix-like DNA-binding domain superfamily/Winged helix DNA-binding domain"/>
    <property type="match status" value="1"/>
</dbReference>
<accession>A0A2H0M2C4</accession>
<dbReference type="GO" id="GO:0006950">
    <property type="term" value="P:response to stress"/>
    <property type="evidence" value="ECO:0007669"/>
    <property type="project" value="TreeGrafter"/>
</dbReference>
<dbReference type="PANTHER" id="PTHR33164:SF43">
    <property type="entry name" value="HTH-TYPE TRANSCRIPTIONAL REPRESSOR YETL"/>
    <property type="match status" value="1"/>
</dbReference>
<gene>
    <name evidence="5" type="ORF">COV72_00900</name>
</gene>
<protein>
    <recommendedName>
        <fullName evidence="4">HTH marR-type domain-containing protein</fullName>
    </recommendedName>
</protein>
<comment type="caution">
    <text evidence="5">The sequence shown here is derived from an EMBL/GenBank/DDBJ whole genome shotgun (WGS) entry which is preliminary data.</text>
</comment>
<dbReference type="InterPro" id="IPR039422">
    <property type="entry name" value="MarR/SlyA-like"/>
</dbReference>
<dbReference type="PROSITE" id="PS50995">
    <property type="entry name" value="HTH_MARR_2"/>
    <property type="match status" value="1"/>
</dbReference>